<feature type="domain" description="Prepilin type IV endopeptidase peptidase" evidence="3">
    <location>
        <begin position="8"/>
        <end position="101"/>
    </location>
</feature>
<keyword evidence="4" id="KW-0489">Methyltransferase</keyword>
<dbReference type="OrthoDB" id="4428077at2"/>
<proteinExistence type="inferred from homology"/>
<feature type="transmembrane region" description="Helical" evidence="2">
    <location>
        <begin position="33"/>
        <end position="59"/>
    </location>
</feature>
<dbReference type="GO" id="GO:0006465">
    <property type="term" value="P:signal peptide processing"/>
    <property type="evidence" value="ECO:0007669"/>
    <property type="project" value="TreeGrafter"/>
</dbReference>
<feature type="transmembrane region" description="Helical" evidence="2">
    <location>
        <begin position="96"/>
        <end position="116"/>
    </location>
</feature>
<dbReference type="GO" id="GO:0032259">
    <property type="term" value="P:methylation"/>
    <property type="evidence" value="ECO:0007669"/>
    <property type="project" value="UniProtKB-KW"/>
</dbReference>
<accession>A0A2N3VI91</accession>
<name>A0A2N3VI91_9NOCA</name>
<evidence type="ECO:0000313" key="5">
    <source>
        <dbReference type="Proteomes" id="UP000233766"/>
    </source>
</evidence>
<dbReference type="InterPro" id="IPR050882">
    <property type="entry name" value="Prepilin_peptidase/N-MTase"/>
</dbReference>
<dbReference type="Proteomes" id="UP000233766">
    <property type="component" value="Unassembled WGS sequence"/>
</dbReference>
<protein>
    <submittedName>
        <fullName evidence="4">Leader peptidase (Prepilin peptidase)/N-methyltransferase</fullName>
    </submittedName>
</protein>
<dbReference type="RefSeq" id="WP_101467077.1">
    <property type="nucleotide sequence ID" value="NZ_PJMW01000002.1"/>
</dbReference>
<sequence length="157" mass="15662">MTTAAFCCLVAWCLLLGVIDIHARRLPNALTGAGAAAVFLFAFSTGELGTAVIGAALLTMPYLVTHLLSPAALGAGDVKLAVALGAAAAIAGPPAWVWAAVAAPLLTAGAAVALLGGDRLRTVLARDSRQVCAIPARRLVPHGPAMCLATVTAMALA</sequence>
<dbReference type="Pfam" id="PF01478">
    <property type="entry name" value="Peptidase_A24"/>
    <property type="match status" value="1"/>
</dbReference>
<evidence type="ECO:0000313" key="4">
    <source>
        <dbReference type="EMBL" id="PKV81324.1"/>
    </source>
</evidence>
<keyword evidence="5" id="KW-1185">Reference proteome</keyword>
<reference evidence="4 5" key="1">
    <citation type="submission" date="2017-12" db="EMBL/GenBank/DDBJ databases">
        <title>Sequencing the genomes of 1000 Actinobacteria strains.</title>
        <authorList>
            <person name="Klenk H.-P."/>
        </authorList>
    </citation>
    <scope>NUCLEOTIDE SEQUENCE [LARGE SCALE GENOMIC DNA]</scope>
    <source>
        <strain evidence="4 5">DSM 44489</strain>
    </source>
</reference>
<keyword evidence="4" id="KW-0808">Transferase</keyword>
<comment type="caution">
    <text evidence="4">The sequence shown here is derived from an EMBL/GenBank/DDBJ whole genome shotgun (WGS) entry which is preliminary data.</text>
</comment>
<keyword evidence="2" id="KW-0812">Transmembrane</keyword>
<evidence type="ECO:0000256" key="1">
    <source>
        <dbReference type="ARBA" id="ARBA00005801"/>
    </source>
</evidence>
<dbReference type="AlphaFoldDB" id="A0A2N3VI91"/>
<dbReference type="GO" id="GO:0005886">
    <property type="term" value="C:plasma membrane"/>
    <property type="evidence" value="ECO:0007669"/>
    <property type="project" value="TreeGrafter"/>
</dbReference>
<comment type="similarity">
    <text evidence="1">Belongs to the peptidase A24 family.</text>
</comment>
<dbReference type="PANTHER" id="PTHR30487">
    <property type="entry name" value="TYPE 4 PREPILIN-LIKE PROTEINS LEADER PEPTIDE-PROCESSING ENZYME"/>
    <property type="match status" value="1"/>
</dbReference>
<evidence type="ECO:0000256" key="2">
    <source>
        <dbReference type="SAM" id="Phobius"/>
    </source>
</evidence>
<dbReference type="EMBL" id="PJMW01000002">
    <property type="protein sequence ID" value="PKV81324.1"/>
    <property type="molecule type" value="Genomic_DNA"/>
</dbReference>
<dbReference type="PANTHER" id="PTHR30487:SF0">
    <property type="entry name" value="PREPILIN LEADER PEPTIDASE_N-METHYLTRANSFERASE-RELATED"/>
    <property type="match status" value="1"/>
</dbReference>
<evidence type="ECO:0000259" key="3">
    <source>
        <dbReference type="Pfam" id="PF01478"/>
    </source>
</evidence>
<feature type="transmembrane region" description="Helical" evidence="2">
    <location>
        <begin position="71"/>
        <end position="90"/>
    </location>
</feature>
<dbReference type="GO" id="GO:0008168">
    <property type="term" value="F:methyltransferase activity"/>
    <property type="evidence" value="ECO:0007669"/>
    <property type="project" value="UniProtKB-KW"/>
</dbReference>
<dbReference type="Gene3D" id="1.20.120.1220">
    <property type="match status" value="1"/>
</dbReference>
<dbReference type="GO" id="GO:0004190">
    <property type="term" value="F:aspartic-type endopeptidase activity"/>
    <property type="evidence" value="ECO:0007669"/>
    <property type="project" value="InterPro"/>
</dbReference>
<dbReference type="InterPro" id="IPR000045">
    <property type="entry name" value="Prepilin_IV_endopep_pep"/>
</dbReference>
<keyword evidence="2" id="KW-0472">Membrane</keyword>
<gene>
    <name evidence="4" type="ORF">ATK86_5787</name>
</gene>
<keyword evidence="2" id="KW-1133">Transmembrane helix</keyword>
<organism evidence="4 5">
    <name type="scientific">Nocardia fluminea</name>
    <dbReference type="NCBI Taxonomy" id="134984"/>
    <lineage>
        <taxon>Bacteria</taxon>
        <taxon>Bacillati</taxon>
        <taxon>Actinomycetota</taxon>
        <taxon>Actinomycetes</taxon>
        <taxon>Mycobacteriales</taxon>
        <taxon>Nocardiaceae</taxon>
        <taxon>Nocardia</taxon>
    </lineage>
</organism>